<evidence type="ECO:0000313" key="1">
    <source>
        <dbReference type="EMBL" id="KAL2611643.1"/>
    </source>
</evidence>
<keyword evidence="2" id="KW-1185">Reference proteome</keyword>
<comment type="caution">
    <text evidence="1">The sequence shown here is derived from an EMBL/GenBank/DDBJ whole genome shotgun (WGS) entry which is preliminary data.</text>
</comment>
<accession>A0ABD1XSJ2</accession>
<organism evidence="1 2">
    <name type="scientific">Riccia fluitans</name>
    <dbReference type="NCBI Taxonomy" id="41844"/>
    <lineage>
        <taxon>Eukaryota</taxon>
        <taxon>Viridiplantae</taxon>
        <taxon>Streptophyta</taxon>
        <taxon>Embryophyta</taxon>
        <taxon>Marchantiophyta</taxon>
        <taxon>Marchantiopsida</taxon>
        <taxon>Marchantiidae</taxon>
        <taxon>Marchantiales</taxon>
        <taxon>Ricciaceae</taxon>
        <taxon>Riccia</taxon>
    </lineage>
</organism>
<name>A0ABD1XSJ2_9MARC</name>
<evidence type="ECO:0000313" key="2">
    <source>
        <dbReference type="Proteomes" id="UP001605036"/>
    </source>
</evidence>
<reference evidence="1 2" key="1">
    <citation type="submission" date="2024-09" db="EMBL/GenBank/DDBJ databases">
        <title>Chromosome-scale assembly of Riccia fluitans.</title>
        <authorList>
            <person name="Paukszto L."/>
            <person name="Sawicki J."/>
            <person name="Karawczyk K."/>
            <person name="Piernik-Szablinska J."/>
            <person name="Szczecinska M."/>
            <person name="Mazdziarz M."/>
        </authorList>
    </citation>
    <scope>NUCLEOTIDE SEQUENCE [LARGE SCALE GENOMIC DNA]</scope>
    <source>
        <strain evidence="1">Rf_01</strain>
        <tissue evidence="1">Aerial parts of the thallus</tissue>
    </source>
</reference>
<protein>
    <submittedName>
        <fullName evidence="1">Uncharacterized protein</fullName>
    </submittedName>
</protein>
<proteinExistence type="predicted"/>
<dbReference type="Proteomes" id="UP001605036">
    <property type="component" value="Unassembled WGS sequence"/>
</dbReference>
<gene>
    <name evidence="1" type="ORF">R1flu_023335</name>
</gene>
<dbReference type="AlphaFoldDB" id="A0ABD1XSJ2"/>
<sequence length="73" mass="8421">MTMTGLLVEIGLRLGMYRSQTDSWLEGVEDEDDYRGLIRVSVEDEFDIKTRTSSEESESDVGNREMHGFFLKL</sequence>
<dbReference type="EMBL" id="JBHFFA010000007">
    <property type="protein sequence ID" value="KAL2611643.1"/>
    <property type="molecule type" value="Genomic_DNA"/>
</dbReference>